<name>A0A8J6LI74_TENMO</name>
<gene>
    <name evidence="1" type="ORF">GEV33_002973</name>
</gene>
<sequence>MWSTWQRNQVGKLESGCLSASPDQICHGFWLTSSAALPTNKQSGRSVCLSGRGLMAATINAKRSLNAIAIDSPKDSSIRPRLPKDRYRSD</sequence>
<accession>A0A8J6LI74</accession>
<dbReference type="AlphaFoldDB" id="A0A8J6LI74"/>
<evidence type="ECO:0000313" key="2">
    <source>
        <dbReference type="Proteomes" id="UP000719412"/>
    </source>
</evidence>
<organism evidence="1 2">
    <name type="scientific">Tenebrio molitor</name>
    <name type="common">Yellow mealworm beetle</name>
    <dbReference type="NCBI Taxonomy" id="7067"/>
    <lineage>
        <taxon>Eukaryota</taxon>
        <taxon>Metazoa</taxon>
        <taxon>Ecdysozoa</taxon>
        <taxon>Arthropoda</taxon>
        <taxon>Hexapoda</taxon>
        <taxon>Insecta</taxon>
        <taxon>Pterygota</taxon>
        <taxon>Neoptera</taxon>
        <taxon>Endopterygota</taxon>
        <taxon>Coleoptera</taxon>
        <taxon>Polyphaga</taxon>
        <taxon>Cucujiformia</taxon>
        <taxon>Tenebrionidae</taxon>
        <taxon>Tenebrio</taxon>
    </lineage>
</organism>
<reference evidence="1" key="1">
    <citation type="journal article" date="2020" name="J Insects Food Feed">
        <title>The yellow mealworm (Tenebrio molitor) genome: a resource for the emerging insects as food and feed industry.</title>
        <authorList>
            <person name="Eriksson T."/>
            <person name="Andere A."/>
            <person name="Kelstrup H."/>
            <person name="Emery V."/>
            <person name="Picard C."/>
        </authorList>
    </citation>
    <scope>NUCLEOTIDE SEQUENCE</scope>
    <source>
        <strain evidence="1">Stoneville</strain>
        <tissue evidence="1">Whole head</tissue>
    </source>
</reference>
<keyword evidence="2" id="KW-1185">Reference proteome</keyword>
<dbReference type="EMBL" id="JABDTM020013619">
    <property type="protein sequence ID" value="KAH0819818.1"/>
    <property type="molecule type" value="Genomic_DNA"/>
</dbReference>
<evidence type="ECO:0000313" key="1">
    <source>
        <dbReference type="EMBL" id="KAH0819818.1"/>
    </source>
</evidence>
<comment type="caution">
    <text evidence="1">The sequence shown here is derived from an EMBL/GenBank/DDBJ whole genome shotgun (WGS) entry which is preliminary data.</text>
</comment>
<protein>
    <submittedName>
        <fullName evidence="1">Uncharacterized protein</fullName>
    </submittedName>
</protein>
<proteinExistence type="predicted"/>
<dbReference type="Proteomes" id="UP000719412">
    <property type="component" value="Unassembled WGS sequence"/>
</dbReference>
<reference evidence="1" key="2">
    <citation type="submission" date="2021-08" db="EMBL/GenBank/DDBJ databases">
        <authorList>
            <person name="Eriksson T."/>
        </authorList>
    </citation>
    <scope>NUCLEOTIDE SEQUENCE</scope>
    <source>
        <strain evidence="1">Stoneville</strain>
        <tissue evidence="1">Whole head</tissue>
    </source>
</reference>